<name>A0A8J9UZW5_9NEOP</name>
<proteinExistence type="predicted"/>
<feature type="non-terminal residue" evidence="2">
    <location>
        <position position="79"/>
    </location>
</feature>
<keyword evidence="3" id="KW-1185">Reference proteome</keyword>
<dbReference type="Proteomes" id="UP000838878">
    <property type="component" value="Chromosome 7"/>
</dbReference>
<feature type="signal peptide" evidence="1">
    <location>
        <begin position="1"/>
        <end position="20"/>
    </location>
</feature>
<evidence type="ECO:0000256" key="1">
    <source>
        <dbReference type="SAM" id="SignalP"/>
    </source>
</evidence>
<gene>
    <name evidence="2" type="ORF">BINO364_LOCUS13088</name>
</gene>
<feature type="chain" id="PRO_5035424175" evidence="1">
    <location>
        <begin position="21"/>
        <end position="79"/>
    </location>
</feature>
<dbReference type="EMBL" id="OV170227">
    <property type="protein sequence ID" value="CAH0727789.1"/>
    <property type="molecule type" value="Genomic_DNA"/>
</dbReference>
<organism evidence="2 3">
    <name type="scientific">Brenthis ino</name>
    <name type="common">lesser marbled fritillary</name>
    <dbReference type="NCBI Taxonomy" id="405034"/>
    <lineage>
        <taxon>Eukaryota</taxon>
        <taxon>Metazoa</taxon>
        <taxon>Ecdysozoa</taxon>
        <taxon>Arthropoda</taxon>
        <taxon>Hexapoda</taxon>
        <taxon>Insecta</taxon>
        <taxon>Pterygota</taxon>
        <taxon>Neoptera</taxon>
        <taxon>Endopterygota</taxon>
        <taxon>Lepidoptera</taxon>
        <taxon>Glossata</taxon>
        <taxon>Ditrysia</taxon>
        <taxon>Papilionoidea</taxon>
        <taxon>Nymphalidae</taxon>
        <taxon>Heliconiinae</taxon>
        <taxon>Argynnini</taxon>
        <taxon>Brenthis</taxon>
    </lineage>
</organism>
<evidence type="ECO:0000313" key="3">
    <source>
        <dbReference type="Proteomes" id="UP000838878"/>
    </source>
</evidence>
<keyword evidence="1" id="KW-0732">Signal</keyword>
<sequence length="79" mass="8953">MVSLFGIVLFVCCMLSLTQGQDSTNSNERYNDNRRKLIVGFPLTYSAIANNHENHQGPFAPQVTKFAQVDDDYWVHMTG</sequence>
<accession>A0A8J9UZW5</accession>
<evidence type="ECO:0000313" key="2">
    <source>
        <dbReference type="EMBL" id="CAH0727789.1"/>
    </source>
</evidence>
<protein>
    <submittedName>
        <fullName evidence="2">Uncharacterized protein</fullName>
    </submittedName>
</protein>
<dbReference type="AlphaFoldDB" id="A0A8J9UZW5"/>
<reference evidence="2" key="1">
    <citation type="submission" date="2021-12" db="EMBL/GenBank/DDBJ databases">
        <authorList>
            <person name="Martin H S."/>
        </authorList>
    </citation>
    <scope>NUCLEOTIDE SEQUENCE</scope>
</reference>